<sequence length="93" mass="10556">MMKQLSPCSPWMINRDAEIYLQSMEETHTRAGGGLKESVTLWEAHAGTESWQTAADPWERTPQESRFPGFAPSSLIDHHESGCREQNLKEPDI</sequence>
<protein>
    <submittedName>
        <fullName evidence="2">Uncharacterized protein</fullName>
    </submittedName>
</protein>
<evidence type="ECO:0000313" key="2">
    <source>
        <dbReference type="EMBL" id="RMC06486.1"/>
    </source>
</evidence>
<keyword evidence="3" id="KW-1185">Reference proteome</keyword>
<proteinExistence type="predicted"/>
<dbReference type="AlphaFoldDB" id="A0A3M0K011"/>
<organism evidence="2 3">
    <name type="scientific">Hirundo rustica rustica</name>
    <dbReference type="NCBI Taxonomy" id="333673"/>
    <lineage>
        <taxon>Eukaryota</taxon>
        <taxon>Metazoa</taxon>
        <taxon>Chordata</taxon>
        <taxon>Craniata</taxon>
        <taxon>Vertebrata</taxon>
        <taxon>Euteleostomi</taxon>
        <taxon>Archelosauria</taxon>
        <taxon>Archosauria</taxon>
        <taxon>Dinosauria</taxon>
        <taxon>Saurischia</taxon>
        <taxon>Theropoda</taxon>
        <taxon>Coelurosauria</taxon>
        <taxon>Aves</taxon>
        <taxon>Neognathae</taxon>
        <taxon>Neoaves</taxon>
        <taxon>Telluraves</taxon>
        <taxon>Australaves</taxon>
        <taxon>Passeriformes</taxon>
        <taxon>Sylvioidea</taxon>
        <taxon>Hirundinidae</taxon>
        <taxon>Hirundo</taxon>
    </lineage>
</organism>
<feature type="compositionally biased region" description="Basic and acidic residues" evidence="1">
    <location>
        <begin position="76"/>
        <end position="93"/>
    </location>
</feature>
<name>A0A3M0K011_HIRRU</name>
<feature type="region of interest" description="Disordered" evidence="1">
    <location>
        <begin position="50"/>
        <end position="93"/>
    </location>
</feature>
<evidence type="ECO:0000256" key="1">
    <source>
        <dbReference type="SAM" id="MobiDB-lite"/>
    </source>
</evidence>
<gene>
    <name evidence="2" type="ORF">DUI87_15922</name>
</gene>
<reference evidence="2 3" key="1">
    <citation type="submission" date="2018-07" db="EMBL/GenBank/DDBJ databases">
        <title>A high quality draft genome assembly of the barn swallow (H. rustica rustica).</title>
        <authorList>
            <person name="Formenti G."/>
            <person name="Chiara M."/>
            <person name="Poveda L."/>
            <person name="Francoijs K.-J."/>
            <person name="Bonisoli-Alquati A."/>
            <person name="Canova L."/>
            <person name="Gianfranceschi L."/>
            <person name="Horner D.S."/>
            <person name="Saino N."/>
        </authorList>
    </citation>
    <scope>NUCLEOTIDE SEQUENCE [LARGE SCALE GENOMIC DNA]</scope>
    <source>
        <strain evidence="2">Chelidonia</strain>
        <tissue evidence="2">Blood</tissue>
    </source>
</reference>
<dbReference type="Proteomes" id="UP000269221">
    <property type="component" value="Unassembled WGS sequence"/>
</dbReference>
<dbReference type="OrthoDB" id="9221952at2759"/>
<accession>A0A3M0K011</accession>
<dbReference type="EMBL" id="QRBI01000120">
    <property type="protein sequence ID" value="RMC06486.1"/>
    <property type="molecule type" value="Genomic_DNA"/>
</dbReference>
<comment type="caution">
    <text evidence="2">The sequence shown here is derived from an EMBL/GenBank/DDBJ whole genome shotgun (WGS) entry which is preliminary data.</text>
</comment>
<evidence type="ECO:0000313" key="3">
    <source>
        <dbReference type="Proteomes" id="UP000269221"/>
    </source>
</evidence>